<evidence type="ECO:0000256" key="6">
    <source>
        <dbReference type="RuleBase" id="RU000320"/>
    </source>
</evidence>
<feature type="transmembrane region" description="Helical" evidence="7">
    <location>
        <begin position="144"/>
        <end position="164"/>
    </location>
</feature>
<gene>
    <name evidence="9" type="primary">nuoM</name>
    <name evidence="9" type="ORF">JIR001_30300</name>
</gene>
<dbReference type="RefSeq" id="WP_246512138.1">
    <property type="nucleotide sequence ID" value="NZ_AP024601.1"/>
</dbReference>
<dbReference type="InterPro" id="IPR003918">
    <property type="entry name" value="NADH_UbQ_OxRdtase"/>
</dbReference>
<keyword evidence="5 7" id="KW-0472">Membrane</keyword>
<feature type="transmembrane region" description="Helical" evidence="7">
    <location>
        <begin position="92"/>
        <end position="114"/>
    </location>
</feature>
<evidence type="ECO:0000259" key="8">
    <source>
        <dbReference type="Pfam" id="PF00361"/>
    </source>
</evidence>
<dbReference type="Pfam" id="PF00361">
    <property type="entry name" value="Proton_antipo_M"/>
    <property type="match status" value="1"/>
</dbReference>
<dbReference type="AlphaFoldDB" id="A0A8D5UGZ7"/>
<evidence type="ECO:0000256" key="3">
    <source>
        <dbReference type="ARBA" id="ARBA00022692"/>
    </source>
</evidence>
<keyword evidence="4 7" id="KW-1133">Transmembrane helix</keyword>
<dbReference type="GO" id="GO:0005886">
    <property type="term" value="C:plasma membrane"/>
    <property type="evidence" value="ECO:0007669"/>
    <property type="project" value="UniProtKB-SubCell"/>
</dbReference>
<feature type="transmembrane region" description="Helical" evidence="7">
    <location>
        <begin position="389"/>
        <end position="407"/>
    </location>
</feature>
<dbReference type="InterPro" id="IPR010227">
    <property type="entry name" value="NADH_Q_OxRdtase_chainM/4"/>
</dbReference>
<dbReference type="GO" id="GO:0003954">
    <property type="term" value="F:NADH dehydrogenase activity"/>
    <property type="evidence" value="ECO:0007669"/>
    <property type="project" value="TreeGrafter"/>
</dbReference>
<feature type="transmembrane region" description="Helical" evidence="7">
    <location>
        <begin position="466"/>
        <end position="485"/>
    </location>
</feature>
<accession>A0A8D5UGZ7</accession>
<reference evidence="9" key="1">
    <citation type="journal article" date="2013" name="Int. J. Syst. Evol. Microbiol.">
        <title>Polycladomyces abyssicola gen. nov., sp. nov., a thermophilic filamentous bacterium isolated from hemipelagic sediment.</title>
        <authorList>
            <person name="Tsubouchi T."/>
            <person name="Shimane Y."/>
            <person name="Mori K."/>
            <person name="Usui K."/>
            <person name="Hiraki T."/>
            <person name="Tame A."/>
            <person name="Uematsu K."/>
            <person name="Maruyama T."/>
            <person name="Hatada Y."/>
        </authorList>
    </citation>
    <scope>NUCLEOTIDE SEQUENCE</scope>
    <source>
        <strain evidence="9">JIR-001</strain>
    </source>
</reference>
<evidence type="ECO:0000313" key="9">
    <source>
        <dbReference type="EMBL" id="BCU83247.1"/>
    </source>
</evidence>
<feature type="domain" description="NADH:quinone oxidoreductase/Mrp antiporter transmembrane" evidence="8">
    <location>
        <begin position="138"/>
        <end position="425"/>
    </location>
</feature>
<evidence type="ECO:0000256" key="7">
    <source>
        <dbReference type="SAM" id="Phobius"/>
    </source>
</evidence>
<dbReference type="PANTHER" id="PTHR43507">
    <property type="entry name" value="NADH-UBIQUINONE OXIDOREDUCTASE CHAIN 4"/>
    <property type="match status" value="1"/>
</dbReference>
<evidence type="ECO:0000256" key="4">
    <source>
        <dbReference type="ARBA" id="ARBA00022989"/>
    </source>
</evidence>
<dbReference type="PRINTS" id="PR01437">
    <property type="entry name" value="NUOXDRDTASE4"/>
</dbReference>
<dbReference type="GO" id="GO:0008137">
    <property type="term" value="F:NADH dehydrogenase (ubiquinone) activity"/>
    <property type="evidence" value="ECO:0007669"/>
    <property type="project" value="InterPro"/>
</dbReference>
<feature type="transmembrane region" description="Helical" evidence="7">
    <location>
        <begin position="347"/>
        <end position="369"/>
    </location>
</feature>
<dbReference type="Proteomes" id="UP000677436">
    <property type="component" value="Chromosome"/>
</dbReference>
<dbReference type="KEGG" id="pabs:JIR001_30300"/>
<dbReference type="GO" id="GO:0015990">
    <property type="term" value="P:electron transport coupled proton transport"/>
    <property type="evidence" value="ECO:0007669"/>
    <property type="project" value="TreeGrafter"/>
</dbReference>
<keyword evidence="10" id="KW-1185">Reference proteome</keyword>
<feature type="transmembrane region" description="Helical" evidence="7">
    <location>
        <begin position="292"/>
        <end position="313"/>
    </location>
</feature>
<feature type="transmembrane region" description="Helical" evidence="7">
    <location>
        <begin position="260"/>
        <end position="280"/>
    </location>
</feature>
<feature type="transmembrane region" description="Helical" evidence="7">
    <location>
        <begin position="6"/>
        <end position="25"/>
    </location>
</feature>
<sequence>MTVWNGLPTWVTFSPLLGMLVLLFIPRQQNRWLKWVGMAGTLPPCILALMMFAQFDPQARGVQFAQNVSWIHIPLPQSSGWTLSYAMGADGLSIPLVVMTTIIVALAAVGSMYIKERLKSYFLLFLLLEIGMLGVFLARDLFLFFLFFEVTLVATFFLVGIWGYMEKERAANQFLLYNGLGSALMLLAFIGLLFVFGTLNLDQLLVRTSQLFTHPEWMQGPVKQVIWGIFLCILIAFGIKLPAFPFHTWMLRVHVEAPPAVVMIHSGVLLKMGAYGLIRFGVDLFPPLVHQMATFLAVLGLVNILYGAALAFVQRDLKRVLAYSSVSHMGIILFGIAALNFSGLQGAVFQAVSHGFISALMFLIVAALYERTGTTMIDEMSGLAKAMPVLSGVLLAGGLALLGLPGMSGFVSEFLAFLGMFKQYPVIAGFGALGLILAAAYTLRAVMAATFGPFLDRWERLTDTKAVETVPMLVLLGLIIAIGVYPQMLGEPMQATLQMIVTRIGG</sequence>
<feature type="transmembrane region" description="Helical" evidence="7">
    <location>
        <begin position="221"/>
        <end position="239"/>
    </location>
</feature>
<keyword evidence="3 6" id="KW-0812">Transmembrane</keyword>
<evidence type="ECO:0000256" key="1">
    <source>
        <dbReference type="ARBA" id="ARBA00004651"/>
    </source>
</evidence>
<dbReference type="EMBL" id="AP024601">
    <property type="protein sequence ID" value="BCU83247.1"/>
    <property type="molecule type" value="Genomic_DNA"/>
</dbReference>
<feature type="transmembrane region" description="Helical" evidence="7">
    <location>
        <begin position="121"/>
        <end position="138"/>
    </location>
</feature>
<dbReference type="PANTHER" id="PTHR43507:SF1">
    <property type="entry name" value="NADH-UBIQUINONE OXIDOREDUCTASE CHAIN 4"/>
    <property type="match status" value="1"/>
</dbReference>
<proteinExistence type="inferred from homology"/>
<evidence type="ECO:0000256" key="5">
    <source>
        <dbReference type="ARBA" id="ARBA00023136"/>
    </source>
</evidence>
<feature type="transmembrane region" description="Helical" evidence="7">
    <location>
        <begin position="32"/>
        <end position="53"/>
    </location>
</feature>
<name>A0A8D5UGZ7_9BACL</name>
<organism evidence="9 10">
    <name type="scientific">Polycladomyces abyssicola</name>
    <dbReference type="NCBI Taxonomy" id="1125966"/>
    <lineage>
        <taxon>Bacteria</taxon>
        <taxon>Bacillati</taxon>
        <taxon>Bacillota</taxon>
        <taxon>Bacilli</taxon>
        <taxon>Bacillales</taxon>
        <taxon>Thermoactinomycetaceae</taxon>
        <taxon>Polycladomyces</taxon>
    </lineage>
</organism>
<evidence type="ECO:0000256" key="2">
    <source>
        <dbReference type="ARBA" id="ARBA00009025"/>
    </source>
</evidence>
<evidence type="ECO:0000313" key="10">
    <source>
        <dbReference type="Proteomes" id="UP000677436"/>
    </source>
</evidence>
<dbReference type="NCBIfam" id="TIGR01972">
    <property type="entry name" value="NDH_I_M"/>
    <property type="match status" value="1"/>
</dbReference>
<feature type="transmembrane region" description="Helical" evidence="7">
    <location>
        <begin position="176"/>
        <end position="201"/>
    </location>
</feature>
<dbReference type="GO" id="GO:0048039">
    <property type="term" value="F:ubiquinone binding"/>
    <property type="evidence" value="ECO:0007669"/>
    <property type="project" value="TreeGrafter"/>
</dbReference>
<reference evidence="9" key="2">
    <citation type="journal article" date="2021" name="Microbiol. Resour. Announc.">
        <title>Complete Genome Sequence of Polycladomyces abyssicola JIR-001T, Isolated from Hemipelagic Sediment in Deep Seawater.</title>
        <authorList>
            <person name="Tsubouchi T."/>
            <person name="Kaneko Y."/>
        </authorList>
    </citation>
    <scope>NUCLEOTIDE SEQUENCE</scope>
    <source>
        <strain evidence="9">JIR-001</strain>
    </source>
</reference>
<dbReference type="GO" id="GO:0042773">
    <property type="term" value="P:ATP synthesis coupled electron transport"/>
    <property type="evidence" value="ECO:0007669"/>
    <property type="project" value="InterPro"/>
</dbReference>
<dbReference type="InterPro" id="IPR001750">
    <property type="entry name" value="ND/Mrp_TM"/>
</dbReference>
<feature type="transmembrane region" description="Helical" evidence="7">
    <location>
        <begin position="427"/>
        <end position="454"/>
    </location>
</feature>
<comment type="subcellular location">
    <subcellularLocation>
        <location evidence="1">Cell membrane</location>
        <topology evidence="1">Multi-pass membrane protein</topology>
    </subcellularLocation>
    <subcellularLocation>
        <location evidence="6">Membrane</location>
        <topology evidence="6">Multi-pass membrane protein</topology>
    </subcellularLocation>
</comment>
<feature type="transmembrane region" description="Helical" evidence="7">
    <location>
        <begin position="320"/>
        <end position="341"/>
    </location>
</feature>
<protein>
    <submittedName>
        <fullName evidence="9">NADH-quinone oxidoreductase subunit M</fullName>
    </submittedName>
</protein>
<comment type="similarity">
    <text evidence="2">Belongs to the complex I subunit 4 family.</text>
</comment>